<dbReference type="PANTHER" id="PTHR37461:SF1">
    <property type="entry name" value="ANTI-SIGMA-K FACTOR RSKA"/>
    <property type="match status" value="1"/>
</dbReference>
<dbReference type="PANTHER" id="PTHR37461">
    <property type="entry name" value="ANTI-SIGMA-K FACTOR RSKA"/>
    <property type="match status" value="1"/>
</dbReference>
<evidence type="ECO:0000256" key="6">
    <source>
        <dbReference type="ARBA" id="ARBA00023163"/>
    </source>
</evidence>
<dbReference type="InterPro" id="IPR041916">
    <property type="entry name" value="Anti_sigma_zinc_sf"/>
</dbReference>
<keyword evidence="10" id="KW-1185">Reference proteome</keyword>
<comment type="subcellular location">
    <subcellularLocation>
        <location evidence="1">Membrane</location>
        <topology evidence="1">Single-pass membrane protein</topology>
    </subcellularLocation>
</comment>
<dbReference type="RefSeq" id="WP_121154267.1">
    <property type="nucleotide sequence ID" value="NZ_RBKT01000001.1"/>
</dbReference>
<keyword evidence="5 7" id="KW-0472">Membrane</keyword>
<reference evidence="9 10" key="1">
    <citation type="submission" date="2018-10" db="EMBL/GenBank/DDBJ databases">
        <title>Sequencing the genomes of 1000 actinobacteria strains.</title>
        <authorList>
            <person name="Klenk H.-P."/>
        </authorList>
    </citation>
    <scope>NUCLEOTIDE SEQUENCE [LARGE SCALE GENOMIC DNA]</scope>
    <source>
        <strain evidence="9 10">DSM 45175</strain>
    </source>
</reference>
<evidence type="ECO:0000256" key="4">
    <source>
        <dbReference type="ARBA" id="ARBA00023015"/>
    </source>
</evidence>
<gene>
    <name evidence="9" type="ORF">BDK92_0552</name>
</gene>
<dbReference type="Proteomes" id="UP000277671">
    <property type="component" value="Unassembled WGS sequence"/>
</dbReference>
<dbReference type="EMBL" id="RBKT01000001">
    <property type="protein sequence ID" value="RKR86328.1"/>
    <property type="molecule type" value="Genomic_DNA"/>
</dbReference>
<feature type="transmembrane region" description="Helical" evidence="7">
    <location>
        <begin position="97"/>
        <end position="116"/>
    </location>
</feature>
<dbReference type="InterPro" id="IPR051474">
    <property type="entry name" value="Anti-sigma-K/W_factor"/>
</dbReference>
<comment type="caution">
    <text evidence="9">The sequence shown here is derived from an EMBL/GenBank/DDBJ whole genome shotgun (WGS) entry which is preliminary data.</text>
</comment>
<keyword evidence="6" id="KW-0804">Transcription</keyword>
<keyword evidence="4" id="KW-0805">Transcription regulation</keyword>
<dbReference type="Pfam" id="PF13490">
    <property type="entry name" value="zf-HC2"/>
    <property type="match status" value="1"/>
</dbReference>
<evidence type="ECO:0000313" key="9">
    <source>
        <dbReference type="EMBL" id="RKR86328.1"/>
    </source>
</evidence>
<dbReference type="AlphaFoldDB" id="A0A495JCU3"/>
<evidence type="ECO:0000256" key="3">
    <source>
        <dbReference type="ARBA" id="ARBA00022989"/>
    </source>
</evidence>
<accession>A0A495JCU3</accession>
<dbReference type="GO" id="GO:0016989">
    <property type="term" value="F:sigma factor antagonist activity"/>
    <property type="evidence" value="ECO:0007669"/>
    <property type="project" value="TreeGrafter"/>
</dbReference>
<proteinExistence type="predicted"/>
<evidence type="ECO:0000256" key="5">
    <source>
        <dbReference type="ARBA" id="ARBA00023136"/>
    </source>
</evidence>
<protein>
    <submittedName>
        <fullName evidence="9">Putative zinc finger protein</fullName>
    </submittedName>
</protein>
<sequence>MTTLDSKNTFDDHVDIGGYLMETLDPEETRQVEQHLADCAECRAEVESLREWQQALETVPEAMLLDGPPEGGDLLLQRTLRQIRAESGGRRTRRNTLMSSAAVVVVAAAISAGVVVGRASDDGASQALPTPSPTVATAAPDTRFATADDATTGARITVALEPAPGWVRINAAVSGIPAGEPCKLLVIGKDGTEVLAGSWVVSQKGEAEGTTLDGSALIDPANVARVEVENVAGKKFTSVEF</sequence>
<dbReference type="Gene3D" id="1.10.10.1320">
    <property type="entry name" value="Anti-sigma factor, zinc-finger domain"/>
    <property type="match status" value="1"/>
</dbReference>
<feature type="domain" description="Putative zinc-finger" evidence="8">
    <location>
        <begin position="16"/>
        <end position="43"/>
    </location>
</feature>
<dbReference type="GO" id="GO:0006417">
    <property type="term" value="P:regulation of translation"/>
    <property type="evidence" value="ECO:0007669"/>
    <property type="project" value="TreeGrafter"/>
</dbReference>
<evidence type="ECO:0000256" key="7">
    <source>
        <dbReference type="SAM" id="Phobius"/>
    </source>
</evidence>
<dbReference type="InterPro" id="IPR027383">
    <property type="entry name" value="Znf_put"/>
</dbReference>
<organism evidence="9 10">
    <name type="scientific">Micromonospora pisi</name>
    <dbReference type="NCBI Taxonomy" id="589240"/>
    <lineage>
        <taxon>Bacteria</taxon>
        <taxon>Bacillati</taxon>
        <taxon>Actinomycetota</taxon>
        <taxon>Actinomycetes</taxon>
        <taxon>Micromonosporales</taxon>
        <taxon>Micromonosporaceae</taxon>
        <taxon>Micromonospora</taxon>
    </lineage>
</organism>
<evidence type="ECO:0000259" key="8">
    <source>
        <dbReference type="Pfam" id="PF13490"/>
    </source>
</evidence>
<evidence type="ECO:0000313" key="10">
    <source>
        <dbReference type="Proteomes" id="UP000277671"/>
    </source>
</evidence>
<dbReference type="GO" id="GO:0016020">
    <property type="term" value="C:membrane"/>
    <property type="evidence" value="ECO:0007669"/>
    <property type="project" value="UniProtKB-SubCell"/>
</dbReference>
<keyword evidence="2 7" id="KW-0812">Transmembrane</keyword>
<evidence type="ECO:0000256" key="2">
    <source>
        <dbReference type="ARBA" id="ARBA00022692"/>
    </source>
</evidence>
<keyword evidence="3 7" id="KW-1133">Transmembrane helix</keyword>
<evidence type="ECO:0000256" key="1">
    <source>
        <dbReference type="ARBA" id="ARBA00004167"/>
    </source>
</evidence>
<dbReference type="OrthoDB" id="5185837at2"/>
<name>A0A495JCU3_9ACTN</name>